<proteinExistence type="predicted"/>
<feature type="compositionally biased region" description="Basic and acidic residues" evidence="1">
    <location>
        <begin position="183"/>
        <end position="202"/>
    </location>
</feature>
<dbReference type="PANTHER" id="PTHR46515">
    <property type="entry name" value="TATA ELEMENT MODULATORY FACTOR TMF1"/>
    <property type="match status" value="1"/>
</dbReference>
<gene>
    <name evidence="2" type="ORF">F5Z01DRAFT_147368</name>
</gene>
<sequence length="591" mass="64894">MTASGNKSSAWSTFISSAITGVESRLDNMLEGEDGNDPLQADPRPPTKQPAMQAPMSASAKVAATPARSSSNSRVNDRLQARLAKAMAAKGGESKASPRSSFDSRSSMDRPSLDVVNGDKKEEGLATKAEAGDNIEEPKAAVEGGKASPDKPATSETTTTPPPPPPPTTTEAKAVPETTKTTTTEEGKPSQAETKEPAKPKPNEAIPTITLPREELSSIARDVNDIKTQHQEEIQEYVERIDSLQAKVLYLSRTAAETAKKTVSSAPANSAERKIAERDERIALLMEEGSKLSKTEGQFRTTIKRLRQQLAENEKQADTLRKEKEKALAETEALKSRLDGDEERTKRQEEVRKATAALQKEIDALKKEVSAKDESMKNLEQELRAKSEKAEAATVDSHNKALAAEREKQKALEDTIATLKGELEEAADKARLESLEWREKLDRATERSHATETEMKNELKMMESKLEAMRSVAEEASSGSGGEGQIKLIRQIETLQSQYATASDNWQGIEASLLAKVANLEKERDEATRRESEMRKKAREAASKNRHLEDELQDLQPDLAAAKAELETAPSERTCINDFRQSSLIHHHQSI</sequence>
<comment type="caution">
    <text evidence="2">The sequence shown here is derived from an EMBL/GenBank/DDBJ whole genome shotgun (WGS) entry which is preliminary data.</text>
</comment>
<dbReference type="AlphaFoldDB" id="A0A9P7ZK40"/>
<organism evidence="2 3">
    <name type="scientific">Emericellopsis atlantica</name>
    <dbReference type="NCBI Taxonomy" id="2614577"/>
    <lineage>
        <taxon>Eukaryota</taxon>
        <taxon>Fungi</taxon>
        <taxon>Dikarya</taxon>
        <taxon>Ascomycota</taxon>
        <taxon>Pezizomycotina</taxon>
        <taxon>Sordariomycetes</taxon>
        <taxon>Hypocreomycetidae</taxon>
        <taxon>Hypocreales</taxon>
        <taxon>Bionectriaceae</taxon>
        <taxon>Emericellopsis</taxon>
    </lineage>
</organism>
<dbReference type="PANTHER" id="PTHR46515:SF1">
    <property type="entry name" value="TATA ELEMENT MODULATORY FACTOR"/>
    <property type="match status" value="1"/>
</dbReference>
<dbReference type="Pfam" id="PF12329">
    <property type="entry name" value="TMF_DNA_bd"/>
    <property type="match status" value="1"/>
</dbReference>
<name>A0A9P7ZK40_9HYPO</name>
<feature type="region of interest" description="Disordered" evidence="1">
    <location>
        <begin position="522"/>
        <end position="550"/>
    </location>
</feature>
<feature type="compositionally biased region" description="Basic and acidic residues" evidence="1">
    <location>
        <begin position="106"/>
        <end position="125"/>
    </location>
</feature>
<dbReference type="GeneID" id="70288606"/>
<dbReference type="InterPro" id="IPR022092">
    <property type="entry name" value="TMF_DNA-bd"/>
</dbReference>
<accession>A0A9P7ZK40</accession>
<feature type="region of interest" description="Disordered" evidence="1">
    <location>
        <begin position="25"/>
        <end position="215"/>
    </location>
</feature>
<dbReference type="EMBL" id="MU251257">
    <property type="protein sequence ID" value="KAG9253579.1"/>
    <property type="molecule type" value="Genomic_DNA"/>
</dbReference>
<evidence type="ECO:0000313" key="2">
    <source>
        <dbReference type="EMBL" id="KAG9253579.1"/>
    </source>
</evidence>
<feature type="compositionally biased region" description="Low complexity" evidence="1">
    <location>
        <begin position="169"/>
        <end position="182"/>
    </location>
</feature>
<keyword evidence="3" id="KW-1185">Reference proteome</keyword>
<feature type="region of interest" description="Disordered" evidence="1">
    <location>
        <begin position="382"/>
        <end position="407"/>
    </location>
</feature>
<dbReference type="RefSeq" id="XP_046117503.1">
    <property type="nucleotide sequence ID" value="XM_046257703.1"/>
</dbReference>
<feature type="region of interest" description="Disordered" evidence="1">
    <location>
        <begin position="311"/>
        <end position="351"/>
    </location>
</feature>
<evidence type="ECO:0000256" key="1">
    <source>
        <dbReference type="SAM" id="MobiDB-lite"/>
    </source>
</evidence>
<dbReference type="InterPro" id="IPR052602">
    <property type="entry name" value="Growth_transcription_reg"/>
</dbReference>
<dbReference type="Proteomes" id="UP000887229">
    <property type="component" value="Unassembled WGS sequence"/>
</dbReference>
<evidence type="ECO:0000313" key="3">
    <source>
        <dbReference type="Proteomes" id="UP000887229"/>
    </source>
</evidence>
<dbReference type="OrthoDB" id="74178at2759"/>
<reference evidence="2" key="1">
    <citation type="journal article" date="2021" name="IMA Fungus">
        <title>Genomic characterization of three marine fungi, including Emericellopsis atlantica sp. nov. with signatures of a generalist lifestyle and marine biomass degradation.</title>
        <authorList>
            <person name="Hagestad O.C."/>
            <person name="Hou L."/>
            <person name="Andersen J.H."/>
            <person name="Hansen E.H."/>
            <person name="Altermark B."/>
            <person name="Li C."/>
            <person name="Kuhnert E."/>
            <person name="Cox R.J."/>
            <person name="Crous P.W."/>
            <person name="Spatafora J.W."/>
            <person name="Lail K."/>
            <person name="Amirebrahimi M."/>
            <person name="Lipzen A."/>
            <person name="Pangilinan J."/>
            <person name="Andreopoulos W."/>
            <person name="Hayes R.D."/>
            <person name="Ng V."/>
            <person name="Grigoriev I.V."/>
            <person name="Jackson S.A."/>
            <person name="Sutton T.D.S."/>
            <person name="Dobson A.D.W."/>
            <person name="Rama T."/>
        </authorList>
    </citation>
    <scope>NUCLEOTIDE SEQUENCE</scope>
    <source>
        <strain evidence="2">TS7</strain>
    </source>
</reference>
<protein>
    <submittedName>
        <fullName evidence="2">TATA element modulatory factor 1 DNA binding-domain-containing protein</fullName>
    </submittedName>
</protein>
<dbReference type="GO" id="GO:0005794">
    <property type="term" value="C:Golgi apparatus"/>
    <property type="evidence" value="ECO:0007669"/>
    <property type="project" value="TreeGrafter"/>
</dbReference>
<dbReference type="GO" id="GO:0005783">
    <property type="term" value="C:endoplasmic reticulum"/>
    <property type="evidence" value="ECO:0007669"/>
    <property type="project" value="TreeGrafter"/>
</dbReference>
<feature type="compositionally biased region" description="Basic and acidic residues" evidence="1">
    <location>
        <begin position="312"/>
        <end position="351"/>
    </location>
</feature>